<keyword evidence="3 5" id="KW-0067">ATP-binding</keyword>
<dbReference type="InterPro" id="IPR008995">
    <property type="entry name" value="Mo/tungstate-bd_C_term_dom"/>
</dbReference>
<dbReference type="InterPro" id="IPR027417">
    <property type="entry name" value="P-loop_NTPase"/>
</dbReference>
<dbReference type="PANTHER" id="PTHR43875">
    <property type="entry name" value="MALTODEXTRIN IMPORT ATP-BINDING PROTEIN MSMX"/>
    <property type="match status" value="1"/>
</dbReference>
<dbReference type="PROSITE" id="PS00211">
    <property type="entry name" value="ABC_TRANSPORTER_1"/>
    <property type="match status" value="1"/>
</dbReference>
<protein>
    <submittedName>
        <fullName evidence="5">Sugar ABC transporter ATP-binding protein</fullName>
    </submittedName>
</protein>
<dbReference type="FunFam" id="3.40.50.300:FF:000042">
    <property type="entry name" value="Maltose/maltodextrin ABC transporter, ATP-binding protein"/>
    <property type="match status" value="1"/>
</dbReference>
<dbReference type="Pfam" id="PF00005">
    <property type="entry name" value="ABC_tran"/>
    <property type="match status" value="1"/>
</dbReference>
<dbReference type="GO" id="GO:0016887">
    <property type="term" value="F:ATP hydrolysis activity"/>
    <property type="evidence" value="ECO:0007669"/>
    <property type="project" value="InterPro"/>
</dbReference>
<evidence type="ECO:0000313" key="5">
    <source>
        <dbReference type="EMBL" id="BBU47823.1"/>
    </source>
</evidence>
<name>A0A809SIG1_9BACT</name>
<proteinExistence type="predicted"/>
<dbReference type="InterPro" id="IPR040582">
    <property type="entry name" value="OB_MalK-like"/>
</dbReference>
<dbReference type="InterPro" id="IPR003439">
    <property type="entry name" value="ABC_transporter-like_ATP-bd"/>
</dbReference>
<sequence>MFKFNKEKSINKEKEVKELLPHTNKLQDLENGFETIDIDALVSEVGEVYSSNNGAEIKLVNLSKKYEGNENYTLENINLDIKPGTFCIFLGPSGCGKTTLLRMIAGLNSITKGDLLFNNKRYNNLLPNERNIAMVFQSYALYPHMNVYNNIAFGLKIANERKDVIDRRVKDVAKILKIDHLLYRKPKDLSGGQRQRVAIGRAIARKPLVFLMDEPLSNLDAKLRENMRREIVNIHRMLNTTSIYVTHDQLEAMTMGDQIVVFNDGKIQQSGKGKDLYFRPANIFVAKFIGSPTMNTFEAIYKEGKVFSPLGKVEIELEPETTKLLKPNQKLEIGFRSEDLRIHHKSVPNSVLGKITNIELIGKDQLIAVKINEDIEFIVNASNNEEYELYGHVYVEFIVPRIHIFDKETENRIN</sequence>
<keyword evidence="2" id="KW-0547">Nucleotide-binding</keyword>
<dbReference type="SUPFAM" id="SSF50331">
    <property type="entry name" value="MOP-like"/>
    <property type="match status" value="1"/>
</dbReference>
<dbReference type="InterPro" id="IPR012340">
    <property type="entry name" value="NA-bd_OB-fold"/>
</dbReference>
<dbReference type="InterPro" id="IPR017871">
    <property type="entry name" value="ABC_transporter-like_CS"/>
</dbReference>
<dbReference type="PANTHER" id="PTHR43875:SF1">
    <property type="entry name" value="OSMOPROTECTIVE COMPOUNDS UPTAKE ATP-BINDING PROTEIN GGTA"/>
    <property type="match status" value="1"/>
</dbReference>
<evidence type="ECO:0000259" key="4">
    <source>
        <dbReference type="PROSITE" id="PS50893"/>
    </source>
</evidence>
<dbReference type="RefSeq" id="WP_036429980.1">
    <property type="nucleotide sequence ID" value="NZ_AP022325.1"/>
</dbReference>
<dbReference type="InterPro" id="IPR003593">
    <property type="entry name" value="AAA+_ATPase"/>
</dbReference>
<evidence type="ECO:0000256" key="1">
    <source>
        <dbReference type="ARBA" id="ARBA00022448"/>
    </source>
</evidence>
<accession>A0A809SIG1</accession>
<dbReference type="GO" id="GO:0008643">
    <property type="term" value="P:carbohydrate transport"/>
    <property type="evidence" value="ECO:0007669"/>
    <property type="project" value="InterPro"/>
</dbReference>
<dbReference type="GO" id="GO:0140359">
    <property type="term" value="F:ABC-type transporter activity"/>
    <property type="evidence" value="ECO:0007669"/>
    <property type="project" value="InterPro"/>
</dbReference>
<keyword evidence="1" id="KW-0813">Transport</keyword>
<evidence type="ECO:0000256" key="2">
    <source>
        <dbReference type="ARBA" id="ARBA00022741"/>
    </source>
</evidence>
<feature type="domain" description="ABC transporter" evidence="4">
    <location>
        <begin position="57"/>
        <end position="289"/>
    </location>
</feature>
<keyword evidence="6" id="KW-1185">Reference proteome</keyword>
<dbReference type="SUPFAM" id="SSF52540">
    <property type="entry name" value="P-loop containing nucleoside triphosphate hydrolases"/>
    <property type="match status" value="1"/>
</dbReference>
<dbReference type="PROSITE" id="PS50893">
    <property type="entry name" value="ABC_TRANSPORTER_2"/>
    <property type="match status" value="1"/>
</dbReference>
<dbReference type="Proteomes" id="UP000464317">
    <property type="component" value="Chromosome"/>
</dbReference>
<dbReference type="Gene3D" id="3.40.50.300">
    <property type="entry name" value="P-loop containing nucleotide triphosphate hydrolases"/>
    <property type="match status" value="1"/>
</dbReference>
<evidence type="ECO:0000313" key="6">
    <source>
        <dbReference type="Proteomes" id="UP000464317"/>
    </source>
</evidence>
<dbReference type="GO" id="GO:0055052">
    <property type="term" value="C:ATP-binding cassette (ABC) transporter complex, substrate-binding subunit-containing"/>
    <property type="evidence" value="ECO:0007669"/>
    <property type="project" value="TreeGrafter"/>
</dbReference>
<dbReference type="InterPro" id="IPR015855">
    <property type="entry name" value="ABC_transpr_MalK-like"/>
</dbReference>
<dbReference type="Pfam" id="PF17912">
    <property type="entry name" value="OB_MalK"/>
    <property type="match status" value="1"/>
</dbReference>
<dbReference type="EMBL" id="AP022325">
    <property type="protein sequence ID" value="BBU47823.1"/>
    <property type="molecule type" value="Genomic_DNA"/>
</dbReference>
<dbReference type="InterPro" id="IPR047641">
    <property type="entry name" value="ABC_transpr_MalK/UgpC-like"/>
</dbReference>
<evidence type="ECO:0000256" key="3">
    <source>
        <dbReference type="ARBA" id="ARBA00022840"/>
    </source>
</evidence>
<dbReference type="Gene3D" id="2.40.50.100">
    <property type="match status" value="1"/>
</dbReference>
<dbReference type="KEGG" id="mfel:JPM2_5160"/>
<organism evidence="5 6">
    <name type="scientific">Mycoplasmopsis felis</name>
    <dbReference type="NCBI Taxonomy" id="33923"/>
    <lineage>
        <taxon>Bacteria</taxon>
        <taxon>Bacillati</taxon>
        <taxon>Mycoplasmatota</taxon>
        <taxon>Mycoplasmoidales</taxon>
        <taxon>Metamycoplasmataceae</taxon>
        <taxon>Mycoplasmopsis</taxon>
    </lineage>
</organism>
<gene>
    <name evidence="5" type="ORF">JPM2_5160</name>
</gene>
<dbReference type="Gene3D" id="2.40.50.140">
    <property type="entry name" value="Nucleic acid-binding proteins"/>
    <property type="match status" value="1"/>
</dbReference>
<dbReference type="CDD" id="cd03301">
    <property type="entry name" value="ABC_MalK_N"/>
    <property type="match status" value="1"/>
</dbReference>
<dbReference type="GO" id="GO:0005524">
    <property type="term" value="F:ATP binding"/>
    <property type="evidence" value="ECO:0007669"/>
    <property type="project" value="UniProtKB-KW"/>
</dbReference>
<dbReference type="AlphaFoldDB" id="A0A809SIG1"/>
<reference evidence="5 6" key="1">
    <citation type="submission" date="2020-01" db="EMBL/GenBank/DDBJ databases">
        <title>Complete genome sequence of Mycoplasma felis strain Myco-2.</title>
        <authorList>
            <person name="Kinoshita Y."/>
            <person name="Niwa H."/>
            <person name="Uchida-Fujii E."/>
            <person name="Nukada T."/>
        </authorList>
    </citation>
    <scope>NUCLEOTIDE SEQUENCE [LARGE SCALE GENOMIC DNA]</scope>
    <source>
        <strain evidence="5 6">Myco-2</strain>
    </source>
</reference>
<dbReference type="SMART" id="SM00382">
    <property type="entry name" value="AAA"/>
    <property type="match status" value="1"/>
</dbReference>